<comment type="caution">
    <text evidence="1">The sequence shown here is derived from an EMBL/GenBank/DDBJ whole genome shotgun (WGS) entry which is preliminary data.</text>
</comment>
<organism evidence="1 2">
    <name type="scientific">Neobacillus pocheonensis</name>
    <dbReference type="NCBI Taxonomy" id="363869"/>
    <lineage>
        <taxon>Bacteria</taxon>
        <taxon>Bacillati</taxon>
        <taxon>Bacillota</taxon>
        <taxon>Bacilli</taxon>
        <taxon>Bacillales</taxon>
        <taxon>Bacillaceae</taxon>
        <taxon>Neobacillus</taxon>
    </lineage>
</organism>
<dbReference type="Proteomes" id="UP001523262">
    <property type="component" value="Unassembled WGS sequence"/>
</dbReference>
<keyword evidence="2" id="KW-1185">Reference proteome</keyword>
<name>A0ABT0WFU4_9BACI</name>
<proteinExistence type="predicted"/>
<dbReference type="EMBL" id="JAMQCR010000002">
    <property type="protein sequence ID" value="MCM2535169.1"/>
    <property type="molecule type" value="Genomic_DNA"/>
</dbReference>
<reference evidence="1 2" key="1">
    <citation type="submission" date="2022-06" db="EMBL/GenBank/DDBJ databases">
        <authorList>
            <person name="Jeon C.O."/>
        </authorList>
    </citation>
    <scope>NUCLEOTIDE SEQUENCE [LARGE SCALE GENOMIC DNA]</scope>
    <source>
        <strain evidence="1 2">KCTC 13943</strain>
    </source>
</reference>
<gene>
    <name evidence="1" type="ORF">NDK43_26010</name>
</gene>
<evidence type="ECO:0000313" key="2">
    <source>
        <dbReference type="Proteomes" id="UP001523262"/>
    </source>
</evidence>
<sequence length="69" mass="8127">MTSKFTVRGKHWEAYLVEDLEARKKLTATMFRNNRPTNDVFVLARVNKLSVLTVREIEAEYLQEIGDRK</sequence>
<evidence type="ECO:0000313" key="1">
    <source>
        <dbReference type="EMBL" id="MCM2535169.1"/>
    </source>
</evidence>
<accession>A0ABT0WFU4</accession>
<protein>
    <submittedName>
        <fullName evidence="1">Uncharacterized protein</fullName>
    </submittedName>
</protein>